<sequence>MHPISLTDITLRQWAEGDQPGLIAQANNKNVWRNLSHLFPHPYTREDADNWIMIANADTKSIHLAIEYQGKVIGGIGAVAGEGVFAATVEIGYWLGEDFWGKGFASQALTALTDYLITQQTFVRLQATVFAWNEASMHLLEKAGYAREACLQKSISKDGQLIDSFIYVRFI</sequence>
<dbReference type="EMBL" id="JAJBZT010000002">
    <property type="protein sequence ID" value="MCB6182873.1"/>
    <property type="molecule type" value="Genomic_DNA"/>
</dbReference>
<evidence type="ECO:0000313" key="3">
    <source>
        <dbReference type="Proteomes" id="UP001165395"/>
    </source>
</evidence>
<feature type="domain" description="N-acetyltransferase" evidence="1">
    <location>
        <begin position="9"/>
        <end position="171"/>
    </location>
</feature>
<name>A0ABS8D3V9_9NEIS</name>
<accession>A0ABS8D3V9</accession>
<dbReference type="PANTHER" id="PTHR43328">
    <property type="entry name" value="ACETYLTRANSFERASE-RELATED"/>
    <property type="match status" value="1"/>
</dbReference>
<organism evidence="2 3">
    <name type="scientific">Leeia speluncae</name>
    <dbReference type="NCBI Taxonomy" id="2884804"/>
    <lineage>
        <taxon>Bacteria</taxon>
        <taxon>Pseudomonadati</taxon>
        <taxon>Pseudomonadota</taxon>
        <taxon>Betaproteobacteria</taxon>
        <taxon>Neisseriales</taxon>
        <taxon>Leeiaceae</taxon>
        <taxon>Leeia</taxon>
    </lineage>
</organism>
<comment type="caution">
    <text evidence="2">The sequence shown here is derived from an EMBL/GenBank/DDBJ whole genome shotgun (WGS) entry which is preliminary data.</text>
</comment>
<dbReference type="PANTHER" id="PTHR43328:SF1">
    <property type="entry name" value="N-ACETYLTRANSFERASE DOMAIN-CONTAINING PROTEIN"/>
    <property type="match status" value="1"/>
</dbReference>
<dbReference type="RefSeq" id="WP_227179041.1">
    <property type="nucleotide sequence ID" value="NZ_JAJBZT010000002.1"/>
</dbReference>
<dbReference type="PROSITE" id="PS51186">
    <property type="entry name" value="GNAT"/>
    <property type="match status" value="1"/>
</dbReference>
<protein>
    <submittedName>
        <fullName evidence="2">GNAT family N-acetyltransferase</fullName>
    </submittedName>
</protein>
<dbReference type="Pfam" id="PF13302">
    <property type="entry name" value="Acetyltransf_3"/>
    <property type="match status" value="1"/>
</dbReference>
<proteinExistence type="predicted"/>
<reference evidence="2" key="1">
    <citation type="submission" date="2021-10" db="EMBL/GenBank/DDBJ databases">
        <title>The complete genome sequence of Leeia sp. TBRC 13508.</title>
        <authorList>
            <person name="Charoenyingcharoen P."/>
            <person name="Yukphan P."/>
        </authorList>
    </citation>
    <scope>NUCLEOTIDE SEQUENCE</scope>
    <source>
        <strain evidence="2">TBRC 13508</strain>
    </source>
</reference>
<keyword evidence="3" id="KW-1185">Reference proteome</keyword>
<gene>
    <name evidence="2" type="ORF">LIN78_04825</name>
</gene>
<dbReference type="Proteomes" id="UP001165395">
    <property type="component" value="Unassembled WGS sequence"/>
</dbReference>
<dbReference type="InterPro" id="IPR016181">
    <property type="entry name" value="Acyl_CoA_acyltransferase"/>
</dbReference>
<dbReference type="InterPro" id="IPR000182">
    <property type="entry name" value="GNAT_dom"/>
</dbReference>
<dbReference type="SUPFAM" id="SSF55729">
    <property type="entry name" value="Acyl-CoA N-acyltransferases (Nat)"/>
    <property type="match status" value="1"/>
</dbReference>
<dbReference type="Gene3D" id="3.40.630.30">
    <property type="match status" value="1"/>
</dbReference>
<evidence type="ECO:0000259" key="1">
    <source>
        <dbReference type="PROSITE" id="PS51186"/>
    </source>
</evidence>
<evidence type="ECO:0000313" key="2">
    <source>
        <dbReference type="EMBL" id="MCB6182873.1"/>
    </source>
</evidence>